<organism evidence="5 6">
    <name type="scientific">Mycolicibacter sinensis (strain JDM601)</name>
    <name type="common">Mycobacterium sinense</name>
    <dbReference type="NCBI Taxonomy" id="875328"/>
    <lineage>
        <taxon>Bacteria</taxon>
        <taxon>Bacillati</taxon>
        <taxon>Actinomycetota</taxon>
        <taxon>Actinomycetes</taxon>
        <taxon>Mycobacteriales</taxon>
        <taxon>Mycobacteriaceae</taxon>
        <taxon>Mycolicibacter</taxon>
    </lineage>
</organism>
<proteinExistence type="inferred from homology"/>
<evidence type="ECO:0000256" key="2">
    <source>
        <dbReference type="ARBA" id="ARBA00022797"/>
    </source>
</evidence>
<dbReference type="EMBL" id="LZMF01000116">
    <property type="protein sequence ID" value="OBK85054.1"/>
    <property type="molecule type" value="Genomic_DNA"/>
</dbReference>
<accession>A0A1A3TQX0</accession>
<dbReference type="GO" id="GO:0016491">
    <property type="term" value="F:oxidoreductase activity"/>
    <property type="evidence" value="ECO:0007669"/>
    <property type="project" value="UniProtKB-KW"/>
</dbReference>
<keyword evidence="3" id="KW-0560">Oxidoreductase</keyword>
<dbReference type="NCBIfam" id="NF005559">
    <property type="entry name" value="PRK07231.1"/>
    <property type="match status" value="1"/>
</dbReference>
<dbReference type="PANTHER" id="PTHR43943:SF17">
    <property type="entry name" value="3-PHENYLPROPIONATE-DIHYDRODIOL_CINNAMIC ACID-DIHYDRODIOL DEHYDROGENASE"/>
    <property type="match status" value="1"/>
</dbReference>
<comment type="similarity">
    <text evidence="1">Belongs to the short-chain dehydrogenases/reductases (SDR) family.</text>
</comment>
<name>A0A1A3TQX0_MYCSD</name>
<dbReference type="AlphaFoldDB" id="A0A1A3TQX0"/>
<dbReference type="PANTHER" id="PTHR43943">
    <property type="entry name" value="DEHYDROGENASE/REDUCTASE (SDR FAMILY) MEMBER 4"/>
    <property type="match status" value="1"/>
</dbReference>
<dbReference type="PRINTS" id="PR00081">
    <property type="entry name" value="GDHRDH"/>
</dbReference>
<dbReference type="PRINTS" id="PR00080">
    <property type="entry name" value="SDRFAMILY"/>
</dbReference>
<reference evidence="6" key="1">
    <citation type="submission" date="2016-06" db="EMBL/GenBank/DDBJ databases">
        <authorList>
            <person name="Sutton G."/>
            <person name="Brinkac L."/>
            <person name="Sanka R."/>
            <person name="Adams M."/>
            <person name="Lau E."/>
            <person name="Garcia-Basteiro A."/>
            <person name="Lopez-Varela E."/>
            <person name="Palencia S."/>
        </authorList>
    </citation>
    <scope>NUCLEOTIDE SEQUENCE [LARGE SCALE GENOMIC DNA]</scope>
    <source>
        <strain evidence="6">1274684.2</strain>
    </source>
</reference>
<dbReference type="PROSITE" id="PS00061">
    <property type="entry name" value="ADH_SHORT"/>
    <property type="match status" value="1"/>
</dbReference>
<evidence type="ECO:0000313" key="5">
    <source>
        <dbReference type="EMBL" id="OBK85054.1"/>
    </source>
</evidence>
<dbReference type="Pfam" id="PF13561">
    <property type="entry name" value="adh_short_C2"/>
    <property type="match status" value="1"/>
</dbReference>
<dbReference type="Proteomes" id="UP000093759">
    <property type="component" value="Unassembled WGS sequence"/>
</dbReference>
<evidence type="ECO:0000256" key="3">
    <source>
        <dbReference type="ARBA" id="ARBA00023002"/>
    </source>
</evidence>
<evidence type="ECO:0000313" key="6">
    <source>
        <dbReference type="Proteomes" id="UP000093759"/>
    </source>
</evidence>
<dbReference type="InterPro" id="IPR036291">
    <property type="entry name" value="NAD(P)-bd_dom_sf"/>
</dbReference>
<dbReference type="CDD" id="cd05233">
    <property type="entry name" value="SDR_c"/>
    <property type="match status" value="1"/>
</dbReference>
<comment type="caution">
    <text evidence="5">The sequence shown here is derived from an EMBL/GenBank/DDBJ whole genome shotgun (WGS) entry which is preliminary data.</text>
</comment>
<dbReference type="FunFam" id="3.40.50.720:FF:000084">
    <property type="entry name" value="Short-chain dehydrogenase reductase"/>
    <property type="match status" value="1"/>
</dbReference>
<sequence>MTLDLMRLYDLTGRTAIVTGGTRGIGFAIAEGLVACGANVVVASRKADACAAAAEALEGSAPGRVHGLPTHLGDMEAINGLVNATVERFGGIDIVVNNAANPLALPIGQITPEAWSKSFSVNLQGPVFLVQAALPYLRRSGHAAVLNVASVGAFLYAPMTSMYSAAKAALVSYTRSMAAEFAPERIRVNALAPGSVNTDMVRANPPEFVETMRTSALMRRIAEPGEMVGPALLLVSDAGSFITGQTLIADGGVAAH</sequence>
<keyword evidence="4" id="KW-0520">NAD</keyword>
<protein>
    <submittedName>
        <fullName evidence="5">Oxidoreductase</fullName>
    </submittedName>
</protein>
<dbReference type="RefSeq" id="WP_065025589.1">
    <property type="nucleotide sequence ID" value="NZ_LZMF01000116.1"/>
</dbReference>
<keyword evidence="2" id="KW-0058">Aromatic hydrocarbons catabolism</keyword>
<dbReference type="Gene3D" id="3.40.50.720">
    <property type="entry name" value="NAD(P)-binding Rossmann-like Domain"/>
    <property type="match status" value="1"/>
</dbReference>
<gene>
    <name evidence="5" type="ORF">A5648_08220</name>
</gene>
<dbReference type="InterPro" id="IPR002347">
    <property type="entry name" value="SDR_fam"/>
</dbReference>
<evidence type="ECO:0000256" key="4">
    <source>
        <dbReference type="ARBA" id="ARBA00023027"/>
    </source>
</evidence>
<evidence type="ECO:0000256" key="1">
    <source>
        <dbReference type="ARBA" id="ARBA00006484"/>
    </source>
</evidence>
<dbReference type="SUPFAM" id="SSF51735">
    <property type="entry name" value="NAD(P)-binding Rossmann-fold domains"/>
    <property type="match status" value="1"/>
</dbReference>
<dbReference type="InterPro" id="IPR020904">
    <property type="entry name" value="Sc_DH/Rdtase_CS"/>
</dbReference>